<protein>
    <submittedName>
        <fullName evidence="2">Fructose-1,6-bisphosphatase, type I</fullName>
        <ecNumber evidence="2">3.1.3.11</ecNumber>
    </submittedName>
</protein>
<feature type="non-terminal residue" evidence="2">
    <location>
        <position position="53"/>
    </location>
</feature>
<accession>A0A3B0ZGW1</accession>
<dbReference type="EMBL" id="UOFU01000067">
    <property type="protein sequence ID" value="VAW95158.1"/>
    <property type="molecule type" value="Genomic_DNA"/>
</dbReference>
<dbReference type="GO" id="GO:0042132">
    <property type="term" value="F:fructose 1,6-bisphosphate 1-phosphatase activity"/>
    <property type="evidence" value="ECO:0007669"/>
    <property type="project" value="UniProtKB-EC"/>
</dbReference>
<proteinExistence type="predicted"/>
<evidence type="ECO:0000313" key="2">
    <source>
        <dbReference type="EMBL" id="VAW88320.1"/>
    </source>
</evidence>
<feature type="domain" description="Fructose-1-6-bisphosphatase class I N-terminal" evidence="1">
    <location>
        <begin position="6"/>
        <end position="53"/>
    </location>
</feature>
<dbReference type="AlphaFoldDB" id="A0A3B0ZGW1"/>
<dbReference type="Pfam" id="PF00316">
    <property type="entry name" value="FBPase"/>
    <property type="match status" value="1"/>
</dbReference>
<dbReference type="InterPro" id="IPR033391">
    <property type="entry name" value="FBPase_N"/>
</dbReference>
<evidence type="ECO:0000313" key="3">
    <source>
        <dbReference type="EMBL" id="VAW95158.1"/>
    </source>
</evidence>
<dbReference type="EC" id="3.1.3.11" evidence="2"/>
<organism evidence="2">
    <name type="scientific">hydrothermal vent metagenome</name>
    <dbReference type="NCBI Taxonomy" id="652676"/>
    <lineage>
        <taxon>unclassified sequences</taxon>
        <taxon>metagenomes</taxon>
        <taxon>ecological metagenomes</taxon>
    </lineage>
</organism>
<reference evidence="2" key="1">
    <citation type="submission" date="2018-06" db="EMBL/GenBank/DDBJ databases">
        <authorList>
            <person name="Zhirakovskaya E."/>
        </authorList>
    </citation>
    <scope>NUCLEOTIDE SEQUENCE</scope>
</reference>
<evidence type="ECO:0000259" key="1">
    <source>
        <dbReference type="Pfam" id="PF00316"/>
    </source>
</evidence>
<dbReference type="Gene3D" id="3.30.540.10">
    <property type="entry name" value="Fructose-1,6-Bisphosphatase, subunit A, domain 1"/>
    <property type="match status" value="1"/>
</dbReference>
<sequence length="53" mass="5514">MHTGETFTQFIIEEQRGAKDASGDFTALLNNVVTACKAISSCVNQGALVGVLG</sequence>
<keyword evidence="2" id="KW-0378">Hydrolase</keyword>
<gene>
    <name evidence="2" type="ORF">MNBD_GAMMA18-1174</name>
    <name evidence="3" type="ORF">MNBD_GAMMA20-1029</name>
</gene>
<name>A0A3B0ZGW1_9ZZZZ</name>
<dbReference type="EMBL" id="UOFP01000215">
    <property type="protein sequence ID" value="VAW88320.1"/>
    <property type="molecule type" value="Genomic_DNA"/>
</dbReference>
<dbReference type="SUPFAM" id="SSF56655">
    <property type="entry name" value="Carbohydrate phosphatase"/>
    <property type="match status" value="1"/>
</dbReference>